<comment type="similarity">
    <text evidence="1">Belongs to the FAD-binding monooxygenase family.</text>
</comment>
<dbReference type="GeneID" id="28838117"/>
<name>A0A1B8GN95_9PEZI</name>
<reference evidence="3" key="2">
    <citation type="journal article" date="2018" name="Nat. Commun.">
        <title>Extreme sensitivity to ultraviolet light in the fungal pathogen causing white-nose syndrome of bats.</title>
        <authorList>
            <person name="Palmer J.M."/>
            <person name="Drees K.P."/>
            <person name="Foster J.T."/>
            <person name="Lindner D.L."/>
        </authorList>
    </citation>
    <scope>NUCLEOTIDE SEQUENCE [LARGE SCALE GENOMIC DNA]</scope>
    <source>
        <strain evidence="3">UAMH 10579</strain>
    </source>
</reference>
<dbReference type="Gene3D" id="3.50.50.60">
    <property type="entry name" value="FAD/NAD(P)-binding domain"/>
    <property type="match status" value="3"/>
</dbReference>
<gene>
    <name evidence="2" type="ORF">VE01_04731</name>
</gene>
<dbReference type="PRINTS" id="PR00081">
    <property type="entry name" value="GDHRDH"/>
</dbReference>
<dbReference type="SUPFAM" id="SSF51735">
    <property type="entry name" value="NAD(P)-binding Rossmann-fold domains"/>
    <property type="match status" value="1"/>
</dbReference>
<dbReference type="Proteomes" id="UP000091956">
    <property type="component" value="Unassembled WGS sequence"/>
</dbReference>
<accession>A0A1B8GN95</accession>
<dbReference type="OrthoDB" id="74360at2759"/>
<dbReference type="RefSeq" id="XP_018131047.1">
    <property type="nucleotide sequence ID" value="XM_018274199.2"/>
</dbReference>
<dbReference type="InterPro" id="IPR036188">
    <property type="entry name" value="FAD/NAD-bd_sf"/>
</dbReference>
<dbReference type="Gene3D" id="3.40.50.720">
    <property type="entry name" value="NAD(P)-binding Rossmann-like Domain"/>
    <property type="match status" value="2"/>
</dbReference>
<dbReference type="PANTHER" id="PTHR42877:SF12">
    <property type="entry name" value="MONOOXYGENASE"/>
    <property type="match status" value="1"/>
</dbReference>
<dbReference type="Pfam" id="PF13561">
    <property type="entry name" value="adh_short_C2"/>
    <property type="match status" value="1"/>
</dbReference>
<evidence type="ECO:0000256" key="1">
    <source>
        <dbReference type="ARBA" id="ARBA00010139"/>
    </source>
</evidence>
<dbReference type="Pfam" id="PF00106">
    <property type="entry name" value="adh_short"/>
    <property type="match status" value="1"/>
</dbReference>
<dbReference type="SUPFAM" id="SSF51905">
    <property type="entry name" value="FAD/NAD(P)-binding domain"/>
    <property type="match status" value="2"/>
</dbReference>
<dbReference type="AlphaFoldDB" id="A0A1B8GN95"/>
<keyword evidence="3" id="KW-1185">Reference proteome</keyword>
<dbReference type="STRING" id="342668.A0A1B8GN95"/>
<dbReference type="InterPro" id="IPR036291">
    <property type="entry name" value="NAD(P)-bd_dom_sf"/>
</dbReference>
<sequence>MSIRTALVTGSANGIGRAIALRLAEDGFQAAINDLASQDARLKELQHEIELKGKRCIILPADVSSEDEVAKMMQNTVQMLGGLDSPQTPAYSVSKWAIRGLTQVSAMDLAQHGITVNAYCPGMVRTDMWETIDSNLSTKMGIPKGMAFEKAVESRIASKRAQTPEDISGLVSFLAGKDSDQITGQSLIVDGGMFSWLSNPEWKEFYSSATEIQDYLHQCCGKEKLYDAIKTSHRVDHAEWNDSEGVWSLRIVDEKSGKQFHDYCHFLLDGMGILNNWTWPDIPGLHDFSGPLIHSANWPKDFNYDGLTVAVIGNGATGVQIVPAILPDVKHMVHVVRSPSWIAPPGLVNLSHSNAASILSKIDIDENGNFTATQIKKFKESPEDYSKFVKAIELETNQNFSKFMIKDSNSQAVTRGRIEEYMRNMLNNDEVLCKAFIPDFPLGCRRLTPGVGYLEALQDPKFDIVTDTIKRVVPNGIVTSTGKLLKVDAIICATGFDVSFRPRFPIIGRNGNLQDTWFREVPKAYMSCAVTSMPNYFIFLGPNAPIGHGSYFTITEHIAKYIAGIIIKCQTQGIKSIAPSESAANDYFEHIQEFMPRITWSGNCRSWFKQGKKDAPVVALHPGSRIHFFDMLRDFRGEDWVFTYQASNRGNRFRYLGNGISARELDGSDCTWYLDEPDNLS</sequence>
<dbReference type="EMBL" id="KV460223">
    <property type="protein sequence ID" value="OBT97314.1"/>
    <property type="molecule type" value="Genomic_DNA"/>
</dbReference>
<dbReference type="PANTHER" id="PTHR42877">
    <property type="entry name" value="L-ORNITHINE N(5)-MONOOXYGENASE-RELATED"/>
    <property type="match status" value="1"/>
</dbReference>
<protein>
    <recommendedName>
        <fullName evidence="4">Sterigmatocystin biosynthesis monooxygenase stcW</fullName>
    </recommendedName>
</protein>
<reference evidence="2 3" key="1">
    <citation type="submission" date="2016-03" db="EMBL/GenBank/DDBJ databases">
        <title>Comparative genomics of Pseudogymnoascus destructans, the fungus causing white-nose syndrome of bats.</title>
        <authorList>
            <person name="Palmer J.M."/>
            <person name="Drees K.P."/>
            <person name="Foster J.T."/>
            <person name="Lindner D.L."/>
        </authorList>
    </citation>
    <scope>NUCLEOTIDE SEQUENCE [LARGE SCALE GENOMIC DNA]</scope>
    <source>
        <strain evidence="2 3">UAMH 10579</strain>
    </source>
</reference>
<evidence type="ECO:0000313" key="3">
    <source>
        <dbReference type="Proteomes" id="UP000091956"/>
    </source>
</evidence>
<evidence type="ECO:0000313" key="2">
    <source>
        <dbReference type="EMBL" id="OBT97314.1"/>
    </source>
</evidence>
<proteinExistence type="inferred from homology"/>
<dbReference type="InterPro" id="IPR051209">
    <property type="entry name" value="FAD-bind_Monooxygenase_sf"/>
</dbReference>
<organism evidence="2 3">
    <name type="scientific">Pseudogymnoascus verrucosus</name>
    <dbReference type="NCBI Taxonomy" id="342668"/>
    <lineage>
        <taxon>Eukaryota</taxon>
        <taxon>Fungi</taxon>
        <taxon>Dikarya</taxon>
        <taxon>Ascomycota</taxon>
        <taxon>Pezizomycotina</taxon>
        <taxon>Leotiomycetes</taxon>
        <taxon>Thelebolales</taxon>
        <taxon>Thelebolaceae</taxon>
        <taxon>Pseudogymnoascus</taxon>
    </lineage>
</organism>
<evidence type="ECO:0008006" key="4">
    <source>
        <dbReference type="Google" id="ProtNLM"/>
    </source>
</evidence>
<dbReference type="InterPro" id="IPR002347">
    <property type="entry name" value="SDR_fam"/>
</dbReference>